<dbReference type="AlphaFoldDB" id="A0A4Y2USK8"/>
<keyword evidence="2" id="KW-1185">Reference proteome</keyword>
<protein>
    <submittedName>
        <fullName evidence="1">Uncharacterized protein</fullName>
    </submittedName>
</protein>
<evidence type="ECO:0000313" key="2">
    <source>
        <dbReference type="Proteomes" id="UP000499080"/>
    </source>
</evidence>
<name>A0A4Y2USK8_ARAVE</name>
<comment type="caution">
    <text evidence="1">The sequence shown here is derived from an EMBL/GenBank/DDBJ whole genome shotgun (WGS) entry which is preliminary data.</text>
</comment>
<evidence type="ECO:0000313" key="1">
    <source>
        <dbReference type="EMBL" id="GBO14530.1"/>
    </source>
</evidence>
<organism evidence="1 2">
    <name type="scientific">Araneus ventricosus</name>
    <name type="common">Orbweaver spider</name>
    <name type="synonym">Epeira ventricosa</name>
    <dbReference type="NCBI Taxonomy" id="182803"/>
    <lineage>
        <taxon>Eukaryota</taxon>
        <taxon>Metazoa</taxon>
        <taxon>Ecdysozoa</taxon>
        <taxon>Arthropoda</taxon>
        <taxon>Chelicerata</taxon>
        <taxon>Arachnida</taxon>
        <taxon>Araneae</taxon>
        <taxon>Araneomorphae</taxon>
        <taxon>Entelegynae</taxon>
        <taxon>Araneoidea</taxon>
        <taxon>Araneidae</taxon>
        <taxon>Araneus</taxon>
    </lineage>
</organism>
<dbReference type="Proteomes" id="UP000499080">
    <property type="component" value="Unassembled WGS sequence"/>
</dbReference>
<sequence>MKTIPNYSLLHFQNLLPHPIPYHVRRNFHGLKNPLLKYTQMPLSSLSKSESSSVSTSARSLRKGCISSAYEVGIVSCEQQVNTSIWKVQQRNDFISGVK</sequence>
<gene>
    <name evidence="1" type="ORF">AVEN_81163_1</name>
</gene>
<dbReference type="EMBL" id="BGPR01038657">
    <property type="protein sequence ID" value="GBO14530.1"/>
    <property type="molecule type" value="Genomic_DNA"/>
</dbReference>
<proteinExistence type="predicted"/>
<reference evidence="1 2" key="1">
    <citation type="journal article" date="2019" name="Sci. Rep.">
        <title>Orb-weaving spider Araneus ventricosus genome elucidates the spidroin gene catalogue.</title>
        <authorList>
            <person name="Kono N."/>
            <person name="Nakamura H."/>
            <person name="Ohtoshi R."/>
            <person name="Moran D.A.P."/>
            <person name="Shinohara A."/>
            <person name="Yoshida Y."/>
            <person name="Fujiwara M."/>
            <person name="Mori M."/>
            <person name="Tomita M."/>
            <person name="Arakawa K."/>
        </authorList>
    </citation>
    <scope>NUCLEOTIDE SEQUENCE [LARGE SCALE GENOMIC DNA]</scope>
</reference>
<accession>A0A4Y2USK8</accession>